<comment type="subcellular location">
    <subcellularLocation>
        <location evidence="2">Membrane</location>
    </subcellularLocation>
</comment>
<evidence type="ECO:0000313" key="10">
    <source>
        <dbReference type="Proteomes" id="UP000224567"/>
    </source>
</evidence>
<dbReference type="Gene3D" id="2.60.40.420">
    <property type="entry name" value="Cupredoxins - blue copper proteins"/>
    <property type="match status" value="1"/>
</dbReference>
<dbReference type="OrthoDB" id="1735084at2759"/>
<dbReference type="GO" id="GO:0016020">
    <property type="term" value="C:membrane"/>
    <property type="evidence" value="ECO:0007669"/>
    <property type="project" value="UniProtKB-SubCell"/>
</dbReference>
<comment type="caution">
    <text evidence="9">The sequence shown here is derived from an EMBL/GenBank/DDBJ whole genome shotgun (WGS) entry which is preliminary data.</text>
</comment>
<dbReference type="EMBL" id="MLFT02000005">
    <property type="protein sequence ID" value="PHT49271.1"/>
    <property type="molecule type" value="Genomic_DNA"/>
</dbReference>
<evidence type="ECO:0000256" key="3">
    <source>
        <dbReference type="ARBA" id="ARBA00007866"/>
    </source>
</evidence>
<dbReference type="GO" id="GO:0004129">
    <property type="term" value="F:cytochrome-c oxidase activity"/>
    <property type="evidence" value="ECO:0007669"/>
    <property type="project" value="UniProtKB-EC"/>
</dbReference>
<gene>
    <name evidence="9" type="ORF">CQW23_13479</name>
</gene>
<organism evidence="9 10">
    <name type="scientific">Capsicum baccatum</name>
    <name type="common">Peruvian pepper</name>
    <dbReference type="NCBI Taxonomy" id="33114"/>
    <lineage>
        <taxon>Eukaryota</taxon>
        <taxon>Viridiplantae</taxon>
        <taxon>Streptophyta</taxon>
        <taxon>Embryophyta</taxon>
        <taxon>Tracheophyta</taxon>
        <taxon>Spermatophyta</taxon>
        <taxon>Magnoliopsida</taxon>
        <taxon>eudicotyledons</taxon>
        <taxon>Gunneridae</taxon>
        <taxon>Pentapetalae</taxon>
        <taxon>asterids</taxon>
        <taxon>lamiids</taxon>
        <taxon>Solanales</taxon>
        <taxon>Solanaceae</taxon>
        <taxon>Solanoideae</taxon>
        <taxon>Capsiceae</taxon>
        <taxon>Capsicum</taxon>
    </lineage>
</organism>
<feature type="region of interest" description="Disordered" evidence="7">
    <location>
        <begin position="224"/>
        <end position="248"/>
    </location>
</feature>
<dbReference type="InterPro" id="IPR002429">
    <property type="entry name" value="CcO_II-like_C"/>
</dbReference>
<comment type="similarity">
    <text evidence="3">Belongs to the cytochrome c oxidase subunit 2 family.</text>
</comment>
<dbReference type="GO" id="GO:0005507">
    <property type="term" value="F:copper ion binding"/>
    <property type="evidence" value="ECO:0007669"/>
    <property type="project" value="InterPro"/>
</dbReference>
<dbReference type="Pfam" id="PF00116">
    <property type="entry name" value="COX2"/>
    <property type="match status" value="1"/>
</dbReference>
<reference evidence="10" key="2">
    <citation type="journal article" date="2017" name="J. Anim. Genet.">
        <title>Multiple reference genome sequences of hot pepper reveal the massive evolution of plant disease resistance genes by retroduplication.</title>
        <authorList>
            <person name="Kim S."/>
            <person name="Park J."/>
            <person name="Yeom S.-I."/>
            <person name="Kim Y.-M."/>
            <person name="Seo E."/>
            <person name="Kim K.-T."/>
            <person name="Kim M.-S."/>
            <person name="Lee J.M."/>
            <person name="Cheong K."/>
            <person name="Shin H.-S."/>
            <person name="Kim S.-B."/>
            <person name="Han K."/>
            <person name="Lee J."/>
            <person name="Park M."/>
            <person name="Lee H.-A."/>
            <person name="Lee H.-Y."/>
            <person name="Lee Y."/>
            <person name="Oh S."/>
            <person name="Lee J.H."/>
            <person name="Choi E."/>
            <person name="Choi E."/>
            <person name="Lee S.E."/>
            <person name="Jeon J."/>
            <person name="Kim H."/>
            <person name="Choi G."/>
            <person name="Song H."/>
            <person name="Lee J."/>
            <person name="Lee S.-C."/>
            <person name="Kwon J.-K."/>
            <person name="Lee H.-Y."/>
            <person name="Koo N."/>
            <person name="Hong Y."/>
            <person name="Kim R.W."/>
            <person name="Kang W.-H."/>
            <person name="Huh J.H."/>
            <person name="Kang B.-C."/>
            <person name="Yang T.-J."/>
            <person name="Lee Y.-H."/>
            <person name="Bennetzen J.L."/>
            <person name="Choi D."/>
        </authorList>
    </citation>
    <scope>NUCLEOTIDE SEQUENCE [LARGE SCALE GENOMIC DNA]</scope>
    <source>
        <strain evidence="10">cv. PBC81</strain>
    </source>
</reference>
<dbReference type="Proteomes" id="UP000224567">
    <property type="component" value="Unassembled WGS sequence"/>
</dbReference>
<feature type="compositionally biased region" description="Basic and acidic residues" evidence="7">
    <location>
        <begin position="224"/>
        <end position="239"/>
    </location>
</feature>
<evidence type="ECO:0000256" key="4">
    <source>
        <dbReference type="ARBA" id="ARBA00023136"/>
    </source>
</evidence>
<dbReference type="GO" id="GO:0042773">
    <property type="term" value="P:ATP synthesis coupled electron transport"/>
    <property type="evidence" value="ECO:0007669"/>
    <property type="project" value="TreeGrafter"/>
</dbReference>
<evidence type="ECO:0000256" key="7">
    <source>
        <dbReference type="SAM" id="MobiDB-lite"/>
    </source>
</evidence>
<sequence length="248" mass="28185">MGHRMLRFDFVSWDPLQVGFESRVMGDYPARFEEHFYPANQSALYFFTTRTGKVEEIQSLFLGAELSKNEPNQMLVLECLFLTIAPCDAAEPCYIIPEDDLELGRSHLLEVDNRVVLPAKSHIHFTVTSADVPHSWDVPSLGVKYDFVPDRLNQTSILDRLGRRDFAKGGLSVCEEGIFPLSFHFLTRIALQGREGIRASIKRLRSSYGHKEIRNCTIDRVNRGPDLDVEKSSQPEAKKKAYHSVGVK</sequence>
<dbReference type="PRINTS" id="PR01166">
    <property type="entry name" value="CYCOXIDASEII"/>
</dbReference>
<evidence type="ECO:0000259" key="8">
    <source>
        <dbReference type="PROSITE" id="PS50857"/>
    </source>
</evidence>
<evidence type="ECO:0000256" key="2">
    <source>
        <dbReference type="ARBA" id="ARBA00004370"/>
    </source>
</evidence>
<proteinExistence type="inferred from homology"/>
<reference evidence="9 10" key="1">
    <citation type="journal article" date="2017" name="Genome Biol.">
        <title>New reference genome sequences of hot pepper reveal the massive evolution of plant disease-resistance genes by retroduplication.</title>
        <authorList>
            <person name="Kim S."/>
            <person name="Park J."/>
            <person name="Yeom S.I."/>
            <person name="Kim Y.M."/>
            <person name="Seo E."/>
            <person name="Kim K.T."/>
            <person name="Kim M.S."/>
            <person name="Lee J.M."/>
            <person name="Cheong K."/>
            <person name="Shin H.S."/>
            <person name="Kim S.B."/>
            <person name="Han K."/>
            <person name="Lee J."/>
            <person name="Park M."/>
            <person name="Lee H.A."/>
            <person name="Lee H.Y."/>
            <person name="Lee Y."/>
            <person name="Oh S."/>
            <person name="Lee J.H."/>
            <person name="Choi E."/>
            <person name="Choi E."/>
            <person name="Lee S.E."/>
            <person name="Jeon J."/>
            <person name="Kim H."/>
            <person name="Choi G."/>
            <person name="Song H."/>
            <person name="Lee J."/>
            <person name="Lee S.C."/>
            <person name="Kwon J.K."/>
            <person name="Lee H.Y."/>
            <person name="Koo N."/>
            <person name="Hong Y."/>
            <person name="Kim R.W."/>
            <person name="Kang W.H."/>
            <person name="Huh J.H."/>
            <person name="Kang B.C."/>
            <person name="Yang T.J."/>
            <person name="Lee Y.H."/>
            <person name="Bennetzen J.L."/>
            <person name="Choi D."/>
        </authorList>
    </citation>
    <scope>NUCLEOTIDE SEQUENCE [LARGE SCALE GENOMIC DNA]</scope>
    <source>
        <strain evidence="10">cv. PBC81</strain>
    </source>
</reference>
<dbReference type="InterPro" id="IPR045187">
    <property type="entry name" value="CcO_II"/>
</dbReference>
<feature type="domain" description="Cytochrome oxidase subunit II copper A binding" evidence="8">
    <location>
        <begin position="72"/>
        <end position="199"/>
    </location>
</feature>
<dbReference type="STRING" id="33114.A0A2G2WVR2"/>
<accession>A0A2G2WVR2</accession>
<keyword evidence="4" id="KW-0472">Membrane</keyword>
<evidence type="ECO:0000256" key="6">
    <source>
        <dbReference type="ARBA" id="ARBA00049512"/>
    </source>
</evidence>
<evidence type="ECO:0000256" key="1">
    <source>
        <dbReference type="ARBA" id="ARBA00001935"/>
    </source>
</evidence>
<evidence type="ECO:0000256" key="5">
    <source>
        <dbReference type="ARBA" id="ARBA00031389"/>
    </source>
</evidence>
<comment type="cofactor">
    <cofactor evidence="1">
        <name>Cu cation</name>
        <dbReference type="ChEBI" id="CHEBI:23378"/>
    </cofactor>
</comment>
<name>A0A2G2WVR2_CAPBA</name>
<comment type="catalytic activity">
    <reaction evidence="6">
        <text>4 Fe(II)-[cytochrome c] + O2 + 8 H(+)(in) = 4 Fe(III)-[cytochrome c] + 2 H2O + 4 H(+)(out)</text>
        <dbReference type="Rhea" id="RHEA:11436"/>
        <dbReference type="Rhea" id="RHEA-COMP:10350"/>
        <dbReference type="Rhea" id="RHEA-COMP:14399"/>
        <dbReference type="ChEBI" id="CHEBI:15377"/>
        <dbReference type="ChEBI" id="CHEBI:15378"/>
        <dbReference type="ChEBI" id="CHEBI:15379"/>
        <dbReference type="ChEBI" id="CHEBI:29033"/>
        <dbReference type="ChEBI" id="CHEBI:29034"/>
        <dbReference type="EC" id="7.1.1.9"/>
    </reaction>
    <physiologicalReaction direction="left-to-right" evidence="6">
        <dbReference type="Rhea" id="RHEA:11437"/>
    </physiologicalReaction>
</comment>
<dbReference type="AlphaFoldDB" id="A0A2G2WVR2"/>
<dbReference type="PANTHER" id="PTHR22888">
    <property type="entry name" value="CYTOCHROME C OXIDASE, SUBUNIT II"/>
    <property type="match status" value="1"/>
</dbReference>
<dbReference type="PROSITE" id="PS50857">
    <property type="entry name" value="COX2_CUA"/>
    <property type="match status" value="1"/>
</dbReference>
<dbReference type="InterPro" id="IPR008972">
    <property type="entry name" value="Cupredoxin"/>
</dbReference>
<keyword evidence="10" id="KW-1185">Reference proteome</keyword>
<dbReference type="PANTHER" id="PTHR22888:SF9">
    <property type="entry name" value="CYTOCHROME C OXIDASE SUBUNIT 2"/>
    <property type="match status" value="1"/>
</dbReference>
<protein>
    <recommendedName>
        <fullName evidence="5">Cytochrome c oxidase polypeptide II</fullName>
    </recommendedName>
</protein>
<dbReference type="SUPFAM" id="SSF49503">
    <property type="entry name" value="Cupredoxins"/>
    <property type="match status" value="1"/>
</dbReference>
<evidence type="ECO:0000313" key="9">
    <source>
        <dbReference type="EMBL" id="PHT49271.1"/>
    </source>
</evidence>